<dbReference type="Proteomes" id="UP000664795">
    <property type="component" value="Unassembled WGS sequence"/>
</dbReference>
<feature type="domain" description="Phosphatidic acid phosphatase type 2/haloperoxidase" evidence="1">
    <location>
        <begin position="328"/>
        <end position="456"/>
    </location>
</feature>
<dbReference type="InterPro" id="IPR052559">
    <property type="entry name" value="V-haloperoxidase"/>
</dbReference>
<dbReference type="SUPFAM" id="SSF48317">
    <property type="entry name" value="Acid phosphatase/Vanadium-dependent haloperoxidase"/>
    <property type="match status" value="1"/>
</dbReference>
<evidence type="ECO:0000313" key="2">
    <source>
        <dbReference type="EMBL" id="MBO0930612.1"/>
    </source>
</evidence>
<comment type="caution">
    <text evidence="2">The sequence shown here is derived from an EMBL/GenBank/DDBJ whole genome shotgun (WGS) entry which is preliminary data.</text>
</comment>
<dbReference type="Pfam" id="PF01569">
    <property type="entry name" value="PAP2"/>
    <property type="match status" value="1"/>
</dbReference>
<sequence length="468" mass="51832">MTQQLSSFFRPVNQAVTFRKRALPVLLAVVLLQACRPSDVTTPVAPQVNNATSYSSQVLLGWTDMHLKLIRNSPGFTPPVASRTFGYAGIAMYEAVVAGMPANQSLLRQVQGLTSLPVTEASKTYNWALSANAAQAEVLRGLFANTSATYKKKIDSLETLYTNQFKSTDAEQDTRSLAYGKAVGAAVFDWSKTDGGHEGYNRNFPTDYVVPTDPGAWQTTENGRKIPMQPYWGKNRTFLSSTQTLPMPAPLPMSTQTTSSYFAQYLEVYAKNTSLSQEEKEIAVWWADDPSETFTPPGHSYNLARIAVQADKANLAKAAETFARVGIAVSDAFVACWKCKFTYNNERPYTFVRRAIDPNWVPFWPAPPFPGFSSGHSTQSAATAIVLTDMYGSAFAFTDDSHLGRVRDAKRNVDFKSRTYKSFWEAAEESGWSRILGGIHTRQDNEAGLKEGRLIGQNINALRWKVVQ</sequence>
<reference evidence="2 3" key="1">
    <citation type="submission" date="2021-03" db="EMBL/GenBank/DDBJ databases">
        <title>Fibrella sp. HMF5036 genome sequencing and assembly.</title>
        <authorList>
            <person name="Kang H."/>
            <person name="Kim H."/>
            <person name="Bae S."/>
            <person name="Joh K."/>
        </authorList>
    </citation>
    <scope>NUCLEOTIDE SEQUENCE [LARGE SCALE GENOMIC DNA]</scope>
    <source>
        <strain evidence="2 3">HMF5036</strain>
    </source>
</reference>
<protein>
    <submittedName>
        <fullName evidence="2">Vanadium-dependent haloperoxidase</fullName>
    </submittedName>
</protein>
<accession>A0A939G1C2</accession>
<name>A0A939G1C2_9BACT</name>
<keyword evidence="3" id="KW-1185">Reference proteome</keyword>
<dbReference type="InterPro" id="IPR036938">
    <property type="entry name" value="PAP2/HPO_sf"/>
</dbReference>
<organism evidence="2 3">
    <name type="scientific">Fibrella aquatilis</name>
    <dbReference type="NCBI Taxonomy" id="2817059"/>
    <lineage>
        <taxon>Bacteria</taxon>
        <taxon>Pseudomonadati</taxon>
        <taxon>Bacteroidota</taxon>
        <taxon>Cytophagia</taxon>
        <taxon>Cytophagales</taxon>
        <taxon>Spirosomataceae</taxon>
        <taxon>Fibrella</taxon>
    </lineage>
</organism>
<dbReference type="AlphaFoldDB" id="A0A939G1C2"/>
<dbReference type="EMBL" id="JAFMYU010000004">
    <property type="protein sequence ID" value="MBO0930612.1"/>
    <property type="molecule type" value="Genomic_DNA"/>
</dbReference>
<proteinExistence type="predicted"/>
<dbReference type="RefSeq" id="WP_207334580.1">
    <property type="nucleotide sequence ID" value="NZ_JAFMYU010000004.1"/>
</dbReference>
<dbReference type="InterPro" id="IPR000326">
    <property type="entry name" value="PAP2/HPO"/>
</dbReference>
<evidence type="ECO:0000259" key="1">
    <source>
        <dbReference type="Pfam" id="PF01569"/>
    </source>
</evidence>
<evidence type="ECO:0000313" key="3">
    <source>
        <dbReference type="Proteomes" id="UP000664795"/>
    </source>
</evidence>
<gene>
    <name evidence="2" type="ORF">J2I48_06380</name>
</gene>
<dbReference type="PANTHER" id="PTHR34599:SF2">
    <property type="entry name" value="TRAF-TYPE DOMAIN-CONTAINING PROTEIN"/>
    <property type="match status" value="1"/>
</dbReference>
<dbReference type="Gene3D" id="1.10.606.20">
    <property type="match status" value="1"/>
</dbReference>
<dbReference type="CDD" id="cd03398">
    <property type="entry name" value="PAP2_haloperoxidase"/>
    <property type="match status" value="1"/>
</dbReference>
<dbReference type="PANTHER" id="PTHR34599">
    <property type="entry name" value="PEROXIDASE-RELATED"/>
    <property type="match status" value="1"/>
</dbReference>